<evidence type="ECO:0000256" key="1">
    <source>
        <dbReference type="SAM" id="SignalP"/>
    </source>
</evidence>
<dbReference type="Proteomes" id="UP000232883">
    <property type="component" value="Chromosome"/>
</dbReference>
<evidence type="ECO:0000313" key="2">
    <source>
        <dbReference type="EMBL" id="AUD03853.1"/>
    </source>
</evidence>
<name>A0A2K8Z1T9_9BACT</name>
<protein>
    <recommendedName>
        <fullName evidence="4">DUF3575 domain-containing protein</fullName>
    </recommendedName>
</protein>
<reference evidence="2 3" key="1">
    <citation type="submission" date="2017-11" db="EMBL/GenBank/DDBJ databases">
        <title>Taxonomic description and genome sequences of Spirosoma HA7 sp. nov., isolated from pollen microhabitat of Corylus avellana.</title>
        <authorList>
            <person name="Ambika Manirajan B."/>
            <person name="Suarez C."/>
            <person name="Ratering S."/>
            <person name="Geissler-Plaum R."/>
            <person name="Cardinale M."/>
            <person name="Sylvia S."/>
        </authorList>
    </citation>
    <scope>NUCLEOTIDE SEQUENCE [LARGE SCALE GENOMIC DNA]</scope>
    <source>
        <strain evidence="2 3">HA7</strain>
    </source>
</reference>
<accession>A0A2K8Z1T9</accession>
<evidence type="ECO:0008006" key="4">
    <source>
        <dbReference type="Google" id="ProtNLM"/>
    </source>
</evidence>
<keyword evidence="3" id="KW-1185">Reference proteome</keyword>
<sequence length="235" mass="26983">MKPFSLLFLLGLFLALSQSARSQQTSSFSISDSKVERNSSWVVKFAPLSLLDPSNTIQFGLERFMGSHQSLQIEAGYGRQSMNLWQTSQESRYSNTENWRGRAEWRYYWKGGPLGSYLAIEGLYKQVTAYENGTVGIGCETGQCQYYQRFSSPIAKRVWAGHLKFGRQFPLSPNNRLVADFYGGLGVRWNSVDRTIQPDSYYYYQARGYTLFDPFSYTPYPRISISYGIKFGYAF</sequence>
<organism evidence="2 3">
    <name type="scientific">Spirosoma pollinicola</name>
    <dbReference type="NCBI Taxonomy" id="2057025"/>
    <lineage>
        <taxon>Bacteria</taxon>
        <taxon>Pseudomonadati</taxon>
        <taxon>Bacteroidota</taxon>
        <taxon>Cytophagia</taxon>
        <taxon>Cytophagales</taxon>
        <taxon>Cytophagaceae</taxon>
        <taxon>Spirosoma</taxon>
    </lineage>
</organism>
<feature type="signal peptide" evidence="1">
    <location>
        <begin position="1"/>
        <end position="22"/>
    </location>
</feature>
<dbReference type="EMBL" id="CP025096">
    <property type="protein sequence ID" value="AUD03853.1"/>
    <property type="molecule type" value="Genomic_DNA"/>
</dbReference>
<gene>
    <name evidence="2" type="ORF">CWM47_19695</name>
</gene>
<evidence type="ECO:0000313" key="3">
    <source>
        <dbReference type="Proteomes" id="UP000232883"/>
    </source>
</evidence>
<dbReference type="KEGG" id="spir:CWM47_19695"/>
<feature type="chain" id="PRO_5014888240" description="DUF3575 domain-containing protein" evidence="1">
    <location>
        <begin position="23"/>
        <end position="235"/>
    </location>
</feature>
<keyword evidence="1" id="KW-0732">Signal</keyword>
<dbReference type="RefSeq" id="WP_100989920.1">
    <property type="nucleotide sequence ID" value="NZ_CP025096.1"/>
</dbReference>
<proteinExistence type="predicted"/>
<dbReference type="AlphaFoldDB" id="A0A2K8Z1T9"/>
<dbReference type="OrthoDB" id="939956at2"/>